<accession>A0A9N9XYV7</accession>
<dbReference type="EMBL" id="CABFNO020001327">
    <property type="protein sequence ID" value="CAG9981792.1"/>
    <property type="molecule type" value="Genomic_DNA"/>
</dbReference>
<name>A0A9N9XYV7_9HYPO</name>
<gene>
    <name evidence="1" type="ORF">CBYS24578_00017416</name>
</gene>
<dbReference type="AlphaFoldDB" id="A0A9N9XYV7"/>
<keyword evidence="2" id="KW-1185">Reference proteome</keyword>
<evidence type="ECO:0000313" key="1">
    <source>
        <dbReference type="EMBL" id="CAG9981792.1"/>
    </source>
</evidence>
<reference evidence="1 2" key="2">
    <citation type="submission" date="2021-10" db="EMBL/GenBank/DDBJ databases">
        <authorList>
            <person name="Piombo E."/>
        </authorList>
    </citation>
    <scope>NUCLEOTIDE SEQUENCE [LARGE SCALE GENOMIC DNA]</scope>
</reference>
<comment type="caution">
    <text evidence="1">The sequence shown here is derived from an EMBL/GenBank/DDBJ whole genome shotgun (WGS) entry which is preliminary data.</text>
</comment>
<protein>
    <submittedName>
        <fullName evidence="1">Uncharacterized protein</fullName>
    </submittedName>
</protein>
<reference evidence="2" key="1">
    <citation type="submission" date="2019-06" db="EMBL/GenBank/DDBJ databases">
        <authorList>
            <person name="Broberg M."/>
        </authorList>
    </citation>
    <scope>NUCLEOTIDE SEQUENCE [LARGE SCALE GENOMIC DNA]</scope>
</reference>
<dbReference type="Proteomes" id="UP000754883">
    <property type="component" value="Unassembled WGS sequence"/>
</dbReference>
<organism evidence="1 2">
    <name type="scientific">Clonostachys byssicola</name>
    <dbReference type="NCBI Taxonomy" id="160290"/>
    <lineage>
        <taxon>Eukaryota</taxon>
        <taxon>Fungi</taxon>
        <taxon>Dikarya</taxon>
        <taxon>Ascomycota</taxon>
        <taxon>Pezizomycotina</taxon>
        <taxon>Sordariomycetes</taxon>
        <taxon>Hypocreomycetidae</taxon>
        <taxon>Hypocreales</taxon>
        <taxon>Bionectriaceae</taxon>
        <taxon>Clonostachys</taxon>
    </lineage>
</organism>
<dbReference type="OrthoDB" id="4725400at2759"/>
<sequence>MSSSQDKQGKFHVEDKVYANSSGRGLLGPYLVSSITSDGEYVLCNEDGTKVEGGKTFKETELEHAP</sequence>
<evidence type="ECO:0000313" key="2">
    <source>
        <dbReference type="Proteomes" id="UP000754883"/>
    </source>
</evidence>
<proteinExistence type="predicted"/>